<dbReference type="Pfam" id="PF03576">
    <property type="entry name" value="Peptidase_S58"/>
    <property type="match status" value="1"/>
</dbReference>
<protein>
    <submittedName>
        <fullName evidence="3">Aminopeptidase</fullName>
    </submittedName>
</protein>
<proteinExistence type="inferred from homology"/>
<evidence type="ECO:0000256" key="1">
    <source>
        <dbReference type="ARBA" id="ARBA00007068"/>
    </source>
</evidence>
<keyword evidence="4" id="KW-1185">Reference proteome</keyword>
<feature type="signal peptide" evidence="2">
    <location>
        <begin position="1"/>
        <end position="31"/>
    </location>
</feature>
<dbReference type="SUPFAM" id="SSF56266">
    <property type="entry name" value="DmpA/ArgJ-like"/>
    <property type="match status" value="1"/>
</dbReference>
<keyword evidence="2" id="KW-0732">Signal</keyword>
<gene>
    <name evidence="3" type="ORF">CR938_14085</name>
</gene>
<dbReference type="InterPro" id="IPR016117">
    <property type="entry name" value="ArgJ-like_dom_sf"/>
</dbReference>
<accession>A0A921TGR2</accession>
<evidence type="ECO:0000313" key="3">
    <source>
        <dbReference type="EMBL" id="KAF1684374.1"/>
    </source>
</evidence>
<keyword evidence="3" id="KW-0378">Hydrolase</keyword>
<dbReference type="InterPro" id="IPR005321">
    <property type="entry name" value="Peptidase_S58_DmpA"/>
</dbReference>
<dbReference type="Gene3D" id="3.60.70.12">
    <property type="entry name" value="L-amino peptidase D-ALA esterase/amidase"/>
    <property type="match status" value="1"/>
</dbReference>
<dbReference type="EMBL" id="PDWK01000126">
    <property type="protein sequence ID" value="KAF1684374.1"/>
    <property type="molecule type" value="Genomic_DNA"/>
</dbReference>
<sequence>MSTPIRPARPWFRFVALVVLALLLAAAPALAAGTGEARPRARDVGIVIGTLPTGRHNAITDVKGVGVGHATLREGRRLNTGVTAIVPHPGNLYRERVPAAIVVGNGFGKLLGVTQVQELGELETPILLTGTLGVWKVADALVEHLLQQPDMENVRSINPVVGETNDGYLNDIRARAVGAEQVRQALAGVGYGPVEEGAVGAGAGTVAFGWKGGIGTSSRVLPGADGGWTVGVLVQSNYGGRLTVAGVPVWKSLPDPAQVARAAEPAPSTGDGSIMIVVAPDAPLDPAALRRLAARALTGLARTGSDMSNGSGDYVIAFSTAGQNRRDPGQAVQPAASVGGEAITPLFEAVAEATEEAILNSMLRATTVHGHRGTAPALPLQPLLQALDAAGARQPVAAP</sequence>
<dbReference type="AlphaFoldDB" id="A0A921TGR2"/>
<dbReference type="GO" id="GO:0004177">
    <property type="term" value="F:aminopeptidase activity"/>
    <property type="evidence" value="ECO:0007669"/>
    <property type="project" value="UniProtKB-KW"/>
</dbReference>
<evidence type="ECO:0000313" key="4">
    <source>
        <dbReference type="Proteomes" id="UP000717981"/>
    </source>
</evidence>
<reference evidence="3" key="1">
    <citation type="submission" date="2017-10" db="EMBL/GenBank/DDBJ databases">
        <title>Whole genome sequencing of members of genus Pseudoxanthomonas.</title>
        <authorList>
            <person name="Kumar S."/>
            <person name="Bansal K."/>
            <person name="Kaur A."/>
            <person name="Patil P."/>
            <person name="Sharma S."/>
            <person name="Patil P.B."/>
        </authorList>
    </citation>
    <scope>NUCLEOTIDE SEQUENCE</scope>
    <source>
        <strain evidence="3">DSM 22914</strain>
    </source>
</reference>
<organism evidence="3 4">
    <name type="scientific">Pseudoxanthomonas taiwanensis</name>
    <dbReference type="NCBI Taxonomy" id="176598"/>
    <lineage>
        <taxon>Bacteria</taxon>
        <taxon>Pseudomonadati</taxon>
        <taxon>Pseudomonadota</taxon>
        <taxon>Gammaproteobacteria</taxon>
        <taxon>Lysobacterales</taxon>
        <taxon>Lysobacteraceae</taxon>
        <taxon>Pseudoxanthomonas</taxon>
    </lineage>
</organism>
<keyword evidence="3" id="KW-0031">Aminopeptidase</keyword>
<name>A0A921TGR2_9GAMM</name>
<dbReference type="Proteomes" id="UP000717981">
    <property type="component" value="Unassembled WGS sequence"/>
</dbReference>
<feature type="chain" id="PRO_5037118083" evidence="2">
    <location>
        <begin position="32"/>
        <end position="399"/>
    </location>
</feature>
<dbReference type="OrthoDB" id="9770388at2"/>
<keyword evidence="3" id="KW-0645">Protease</keyword>
<evidence type="ECO:0000256" key="2">
    <source>
        <dbReference type="SAM" id="SignalP"/>
    </source>
</evidence>
<dbReference type="RefSeq" id="WP_162125591.1">
    <property type="nucleotide sequence ID" value="NZ_PDWK01000126.1"/>
</dbReference>
<comment type="caution">
    <text evidence="3">The sequence shown here is derived from an EMBL/GenBank/DDBJ whole genome shotgun (WGS) entry which is preliminary data.</text>
</comment>
<dbReference type="PANTHER" id="PTHR36512:SF3">
    <property type="entry name" value="BLR5678 PROTEIN"/>
    <property type="match status" value="1"/>
</dbReference>
<comment type="similarity">
    <text evidence="1">Belongs to the peptidase S58 family.</text>
</comment>
<dbReference type="PANTHER" id="PTHR36512">
    <property type="entry name" value="D-AMINOPEPTIDASE"/>
    <property type="match status" value="1"/>
</dbReference>